<dbReference type="GO" id="GO:0003690">
    <property type="term" value="F:double-stranded DNA binding"/>
    <property type="evidence" value="ECO:0007669"/>
    <property type="project" value="TreeGrafter"/>
</dbReference>
<protein>
    <submittedName>
        <fullName evidence="4">Nucleoid-associated protein</fullName>
    </submittedName>
</protein>
<gene>
    <name evidence="4" type="ORF">FPL11_03245</name>
</gene>
<dbReference type="Pfam" id="PF04245">
    <property type="entry name" value="NA37"/>
    <property type="match status" value="1"/>
</dbReference>
<comment type="subcellular location">
    <subcellularLocation>
        <location evidence="1">Cytoplasm</location>
        <location evidence="1">Nucleoid</location>
    </subcellularLocation>
</comment>
<evidence type="ECO:0000313" key="4">
    <source>
        <dbReference type="EMBL" id="TVO66711.1"/>
    </source>
</evidence>
<dbReference type="GO" id="GO:0003727">
    <property type="term" value="F:single-stranded RNA binding"/>
    <property type="evidence" value="ECO:0007669"/>
    <property type="project" value="TreeGrafter"/>
</dbReference>
<proteinExistence type="inferred from homology"/>
<evidence type="ECO:0000256" key="2">
    <source>
        <dbReference type="ARBA" id="ARBA00009035"/>
    </source>
</evidence>
<dbReference type="PANTHER" id="PTHR38772:SF1">
    <property type="entry name" value="NUCLEOID-ASSOCIATED PROTEIN YEJK"/>
    <property type="match status" value="1"/>
</dbReference>
<evidence type="ECO:0000256" key="1">
    <source>
        <dbReference type="ARBA" id="ARBA00004453"/>
    </source>
</evidence>
<organism evidence="4 5">
    <name type="scientific">Spiribacter aquaticus</name>
    <dbReference type="NCBI Taxonomy" id="1935996"/>
    <lineage>
        <taxon>Bacteria</taxon>
        <taxon>Pseudomonadati</taxon>
        <taxon>Pseudomonadota</taxon>
        <taxon>Gammaproteobacteria</taxon>
        <taxon>Chromatiales</taxon>
        <taxon>Ectothiorhodospiraceae</taxon>
        <taxon>Spiribacter</taxon>
    </lineage>
</organism>
<dbReference type="PANTHER" id="PTHR38772">
    <property type="match status" value="1"/>
</dbReference>
<evidence type="ECO:0000313" key="5">
    <source>
        <dbReference type="Proteomes" id="UP000316688"/>
    </source>
</evidence>
<dbReference type="AlphaFoldDB" id="A0A557RNG4"/>
<name>A0A557RNG4_9GAMM</name>
<dbReference type="GO" id="GO:0043590">
    <property type="term" value="C:bacterial nucleoid"/>
    <property type="evidence" value="ECO:0007669"/>
    <property type="project" value="TreeGrafter"/>
</dbReference>
<comment type="similarity">
    <text evidence="2">Belongs to the YejK family.</text>
</comment>
<accession>A0A557RNG4</accession>
<dbReference type="EMBL" id="VMKP01000001">
    <property type="protein sequence ID" value="TVO66711.1"/>
    <property type="molecule type" value="Genomic_DNA"/>
</dbReference>
<dbReference type="InterPro" id="IPR007358">
    <property type="entry name" value="Nucleoid_associated_NdpA"/>
</dbReference>
<dbReference type="RefSeq" id="WP_144347213.1">
    <property type="nucleotide sequence ID" value="NZ_VMKP01000001.1"/>
</dbReference>
<evidence type="ECO:0000256" key="3">
    <source>
        <dbReference type="ARBA" id="ARBA00022490"/>
    </source>
</evidence>
<keyword evidence="3" id="KW-0963">Cytoplasm</keyword>
<reference evidence="4 5" key="1">
    <citation type="submission" date="2019-07" db="EMBL/GenBank/DDBJ databases">
        <title>Reclasification of Spiribacter aquaticus.</title>
        <authorList>
            <person name="Leon M.J."/>
            <person name="Sanchez-Porro C."/>
            <person name="Ventosa A."/>
        </authorList>
    </citation>
    <scope>NUCLEOTIDE SEQUENCE [LARGE SCALE GENOMIC DNA]</scope>
    <source>
        <strain evidence="4 5">SP30</strain>
    </source>
</reference>
<dbReference type="Proteomes" id="UP000316688">
    <property type="component" value="Unassembled WGS sequence"/>
</dbReference>
<sequence>MPVTINNVVVHRLVKEQHQPIRASQMRDAVLDRTNENVQKLIHSLVAVYGTRYNTAQYGVFDDGAGRGTFPDAFERYAGQAMTNEAEFLALSRMVMGRLYQQARQLSAASGGYMVFADYERDSGRQFLVAMVKAQPGLTLTETLQPEELMALDLDRVHQGARINFRRFADYQAAGPKDRQEIRYLSFVSPRSAQETAGYFVTALGCTAGTTASRSTDNLLRESKKLFRETPQLRSNRENFEQRLLDYLHDKRDERASVRVSEVAHLVQQHIPTEMAEAADEIVEHFVTRLNSEEVQVPPEFPVNAAVLKRHTHITGQSSSWKLSLERGALSTDPAAQNR</sequence>
<keyword evidence="5" id="KW-1185">Reference proteome</keyword>
<comment type="caution">
    <text evidence="4">The sequence shown here is derived from an EMBL/GenBank/DDBJ whole genome shotgun (WGS) entry which is preliminary data.</text>
</comment>